<feature type="compositionally biased region" description="Polar residues" evidence="1">
    <location>
        <begin position="114"/>
        <end position="140"/>
    </location>
</feature>
<keyword evidence="3" id="KW-1185">Reference proteome</keyword>
<dbReference type="Proteomes" id="UP001287286">
    <property type="component" value="Unassembled WGS sequence"/>
</dbReference>
<comment type="caution">
    <text evidence="2">The sequence shown here is derived from an EMBL/GenBank/DDBJ whole genome shotgun (WGS) entry which is preliminary data.</text>
</comment>
<name>A0ABR0C6J7_PURLI</name>
<feature type="region of interest" description="Disordered" evidence="1">
    <location>
        <begin position="110"/>
        <end position="166"/>
    </location>
</feature>
<sequence length="312" mass="31908">MYAPEGIVTISIANGTWIIPLRSEAIGQERETLRAAEPEGRNRVAPVGHLVDKPRQATKKVAGPSGSQVDTGSGGCWPTGADPKYSWWVVDATGASNGWISWLASPSHSRDTATSEAASNHQENGAGASQGSRAHNSQVAAQAEGADAHVVGGTPSLLPISSMPKGKRRAGSLRVCWPMAARGASSPRALRIGGCSENAPGAAGLERARKAPGSPEGVGEGWAAGGGGARGGGPAKPVQQVPGTPRVNVALQAWQGLPSAFVSLWAGAHRDSVPTCRLPALALPSHSPEPPHVTPRAGISTRRASIALMVFA</sequence>
<feature type="compositionally biased region" description="Gly residues" evidence="1">
    <location>
        <begin position="216"/>
        <end position="234"/>
    </location>
</feature>
<dbReference type="EMBL" id="JAWRVI010000012">
    <property type="protein sequence ID" value="KAK4091353.1"/>
    <property type="molecule type" value="Genomic_DNA"/>
</dbReference>
<evidence type="ECO:0000313" key="2">
    <source>
        <dbReference type="EMBL" id="KAK4091353.1"/>
    </source>
</evidence>
<feature type="region of interest" description="Disordered" evidence="1">
    <location>
        <begin position="204"/>
        <end position="242"/>
    </location>
</feature>
<feature type="region of interest" description="Disordered" evidence="1">
    <location>
        <begin position="56"/>
        <end position="75"/>
    </location>
</feature>
<accession>A0ABR0C6J7</accession>
<protein>
    <submittedName>
        <fullName evidence="2">Uncharacterized protein</fullName>
    </submittedName>
</protein>
<organism evidence="2 3">
    <name type="scientific">Purpureocillium lilacinum</name>
    <name type="common">Paecilomyces lilacinus</name>
    <dbReference type="NCBI Taxonomy" id="33203"/>
    <lineage>
        <taxon>Eukaryota</taxon>
        <taxon>Fungi</taxon>
        <taxon>Dikarya</taxon>
        <taxon>Ascomycota</taxon>
        <taxon>Pezizomycotina</taxon>
        <taxon>Sordariomycetes</taxon>
        <taxon>Hypocreomycetidae</taxon>
        <taxon>Hypocreales</taxon>
        <taxon>Ophiocordycipitaceae</taxon>
        <taxon>Purpureocillium</taxon>
    </lineage>
</organism>
<evidence type="ECO:0000313" key="3">
    <source>
        <dbReference type="Proteomes" id="UP001287286"/>
    </source>
</evidence>
<gene>
    <name evidence="2" type="ORF">Purlil1_4367</name>
</gene>
<reference evidence="2 3" key="1">
    <citation type="journal article" date="2024" name="Microbiol. Resour. Announc.">
        <title>Genome annotations for the ascomycete fungi Trichoderma harzianum, Trichoderma aggressivum, and Purpureocillium lilacinum.</title>
        <authorList>
            <person name="Beijen E.P.W."/>
            <person name="Ohm R.A."/>
        </authorList>
    </citation>
    <scope>NUCLEOTIDE SEQUENCE [LARGE SCALE GENOMIC DNA]</scope>
    <source>
        <strain evidence="2 3">CBS 150709</strain>
    </source>
</reference>
<proteinExistence type="predicted"/>
<evidence type="ECO:0000256" key="1">
    <source>
        <dbReference type="SAM" id="MobiDB-lite"/>
    </source>
</evidence>